<gene>
    <name evidence="12" type="ORF">LUZ63_008571</name>
</gene>
<dbReference type="Proteomes" id="UP001151287">
    <property type="component" value="Unassembled WGS sequence"/>
</dbReference>
<evidence type="ECO:0000259" key="11">
    <source>
        <dbReference type="PROSITE" id="PS51215"/>
    </source>
</evidence>
<dbReference type="Gene3D" id="3.30.40.10">
    <property type="entry name" value="Zinc/RING finger domain, C3HC4 (zinc finger)"/>
    <property type="match status" value="1"/>
</dbReference>
<keyword evidence="6" id="KW-0949">S-adenosyl-L-methionine</keyword>
<accession>A0A9Q0CTT4</accession>
<evidence type="ECO:0000256" key="2">
    <source>
        <dbReference type="ARBA" id="ARBA00004286"/>
    </source>
</evidence>
<dbReference type="GO" id="GO:0042054">
    <property type="term" value="F:histone methyltransferase activity"/>
    <property type="evidence" value="ECO:0007669"/>
    <property type="project" value="InterPro"/>
</dbReference>
<evidence type="ECO:0000259" key="9">
    <source>
        <dbReference type="PROSITE" id="PS50280"/>
    </source>
</evidence>
<evidence type="ECO:0000256" key="4">
    <source>
        <dbReference type="ARBA" id="ARBA00022603"/>
    </source>
</evidence>
<dbReference type="PANTHER" id="PTHR22884">
    <property type="entry name" value="SET DOMAIN PROTEINS"/>
    <property type="match status" value="1"/>
</dbReference>
<evidence type="ECO:0000313" key="12">
    <source>
        <dbReference type="EMBL" id="KAJ1700059.1"/>
    </source>
</evidence>
<comment type="caution">
    <text evidence="12">The sequence shown here is derived from an EMBL/GenBank/DDBJ whole genome shotgun (WGS) entry which is preliminary data.</text>
</comment>
<dbReference type="InterPro" id="IPR050777">
    <property type="entry name" value="SET2_Histone-Lys_MeTrsfase"/>
</dbReference>
<dbReference type="Pfam" id="PF00856">
    <property type="entry name" value="SET"/>
    <property type="match status" value="1"/>
</dbReference>
<proteinExistence type="predicted"/>
<dbReference type="EMBL" id="JAMQYH010000002">
    <property type="protein sequence ID" value="KAJ1700059.1"/>
    <property type="molecule type" value="Genomic_DNA"/>
</dbReference>
<keyword evidence="5" id="KW-0808">Transferase</keyword>
<evidence type="ECO:0008006" key="14">
    <source>
        <dbReference type="Google" id="ProtNLM"/>
    </source>
</evidence>
<dbReference type="SUPFAM" id="SSF82199">
    <property type="entry name" value="SET domain"/>
    <property type="match status" value="1"/>
</dbReference>
<feature type="region of interest" description="Disordered" evidence="8">
    <location>
        <begin position="22"/>
        <end position="42"/>
    </location>
</feature>
<reference evidence="12" key="1">
    <citation type="journal article" date="2022" name="Cell">
        <title>Repeat-based holocentromeres influence genome architecture and karyotype evolution.</title>
        <authorList>
            <person name="Hofstatter P.G."/>
            <person name="Thangavel G."/>
            <person name="Lux T."/>
            <person name="Neumann P."/>
            <person name="Vondrak T."/>
            <person name="Novak P."/>
            <person name="Zhang M."/>
            <person name="Costa L."/>
            <person name="Castellani M."/>
            <person name="Scott A."/>
            <person name="Toegelov H."/>
            <person name="Fuchs J."/>
            <person name="Mata-Sucre Y."/>
            <person name="Dias Y."/>
            <person name="Vanzela A.L.L."/>
            <person name="Huettel B."/>
            <person name="Almeida C.C.S."/>
            <person name="Simkova H."/>
            <person name="Souza G."/>
            <person name="Pedrosa-Harand A."/>
            <person name="Macas J."/>
            <person name="Mayer K.F.X."/>
            <person name="Houben A."/>
            <person name="Marques A."/>
        </authorList>
    </citation>
    <scope>NUCLEOTIDE SEQUENCE</scope>
    <source>
        <strain evidence="12">RhyBre1mFocal</strain>
    </source>
</reference>
<evidence type="ECO:0000313" key="13">
    <source>
        <dbReference type="Proteomes" id="UP001151287"/>
    </source>
</evidence>
<dbReference type="InterPro" id="IPR001214">
    <property type="entry name" value="SET_dom"/>
</dbReference>
<evidence type="ECO:0000256" key="1">
    <source>
        <dbReference type="ARBA" id="ARBA00004123"/>
    </source>
</evidence>
<keyword evidence="4" id="KW-0489">Methyltransferase</keyword>
<dbReference type="InterPro" id="IPR003616">
    <property type="entry name" value="Post-SET_dom"/>
</dbReference>
<dbReference type="CDD" id="cd19175">
    <property type="entry name" value="SET_ASHR3-like"/>
    <property type="match status" value="1"/>
</dbReference>
<dbReference type="FunFam" id="2.170.270.10:FF:000043">
    <property type="entry name" value="Histone-lysine N-methyltransferase"/>
    <property type="match status" value="1"/>
</dbReference>
<dbReference type="PROSITE" id="PS50868">
    <property type="entry name" value="POST_SET"/>
    <property type="match status" value="1"/>
</dbReference>
<keyword evidence="3" id="KW-0158">Chromosome</keyword>
<dbReference type="SMART" id="SM00317">
    <property type="entry name" value="SET"/>
    <property type="match status" value="1"/>
</dbReference>
<organism evidence="12 13">
    <name type="scientific">Rhynchospora breviuscula</name>
    <dbReference type="NCBI Taxonomy" id="2022672"/>
    <lineage>
        <taxon>Eukaryota</taxon>
        <taxon>Viridiplantae</taxon>
        <taxon>Streptophyta</taxon>
        <taxon>Embryophyta</taxon>
        <taxon>Tracheophyta</taxon>
        <taxon>Spermatophyta</taxon>
        <taxon>Magnoliopsida</taxon>
        <taxon>Liliopsida</taxon>
        <taxon>Poales</taxon>
        <taxon>Cyperaceae</taxon>
        <taxon>Cyperoideae</taxon>
        <taxon>Rhynchosporeae</taxon>
        <taxon>Rhynchospora</taxon>
    </lineage>
</organism>
<feature type="domain" description="AWS" evidence="11">
    <location>
        <begin position="322"/>
        <end position="370"/>
    </location>
</feature>
<dbReference type="InterPro" id="IPR046341">
    <property type="entry name" value="SET_dom_sf"/>
</dbReference>
<keyword evidence="7" id="KW-0539">Nucleus</keyword>
<feature type="compositionally biased region" description="Low complexity" evidence="8">
    <location>
        <begin position="22"/>
        <end position="36"/>
    </location>
</feature>
<dbReference type="PROSITE" id="PS51215">
    <property type="entry name" value="AWS"/>
    <property type="match status" value="1"/>
</dbReference>
<feature type="domain" description="Post-SET" evidence="10">
    <location>
        <begin position="493"/>
        <end position="509"/>
    </location>
</feature>
<dbReference type="GO" id="GO:0005694">
    <property type="term" value="C:chromosome"/>
    <property type="evidence" value="ECO:0007669"/>
    <property type="project" value="UniProtKB-SubCell"/>
</dbReference>
<evidence type="ECO:0000256" key="5">
    <source>
        <dbReference type="ARBA" id="ARBA00022679"/>
    </source>
</evidence>
<dbReference type="InterPro" id="IPR013083">
    <property type="entry name" value="Znf_RING/FYVE/PHD"/>
</dbReference>
<evidence type="ECO:0000259" key="10">
    <source>
        <dbReference type="PROSITE" id="PS50868"/>
    </source>
</evidence>
<sequence>MADPPLVEAPLLPPLSFLPPCAASSSSSSSFSSQLPHAESQPETLTSTLDRWDFLRSPIKAGSSVVLKRDRCGDNRTVEKSLEEHVADWREKKVKSGVPEIECDLPFLTHAPRMIECRVCYRGIHPGEEIRCMVYKCKSAFHRSCAELKFKLPKQKVVSNDERNRKRRKSGQKYSGPAIRCPLHECMICKEVNNWKCVKCTVAAHPKCAPWKEHVLEGGKQAICWRHPSNWLLQNKDVAVTNDIQEVFDRLPVPYIEEEFSIDTINSRVMADKSGDIAVKKEDIADETEYITDKKNIIDKGGEPPPFIRIKRNIYLVKRKRDTNTGVGCTSCNSESSCKVDCECRGLSVSCSKACYCAGFCTNKPFRKEKKITVVKTEHCGWGVITLEPLQKGDFIIEYIGEVIDDLTCEKRLWDMKERGDSNFYMCEISKDFTIDATFKGNNSRFLNHSCDPNCSLEKWQVDGETRVGVFALRSIKVNEPLTYDYRFVHFGAKVVCKCGSENCQGSLGIKRVIQQDPVDMLASISNCQAPRQQESLLKITGDDRLPSSWGCKTKRTEKVPRSVQPPVSNSDVEVVDRSPMERSCNAALVPAPGDLLCRWGRRIKRSYTSS</sequence>
<evidence type="ECO:0000256" key="7">
    <source>
        <dbReference type="ARBA" id="ARBA00023242"/>
    </source>
</evidence>
<dbReference type="GO" id="GO:0005634">
    <property type="term" value="C:nucleus"/>
    <property type="evidence" value="ECO:0007669"/>
    <property type="project" value="UniProtKB-SubCell"/>
</dbReference>
<dbReference type="PROSITE" id="PS50280">
    <property type="entry name" value="SET"/>
    <property type="match status" value="1"/>
</dbReference>
<protein>
    <recommendedName>
        <fullName evidence="14">Histone-lysine N-methyltransferase ASHR3</fullName>
    </recommendedName>
</protein>
<evidence type="ECO:0000256" key="6">
    <source>
        <dbReference type="ARBA" id="ARBA00022691"/>
    </source>
</evidence>
<feature type="domain" description="SET" evidence="9">
    <location>
        <begin position="370"/>
        <end position="487"/>
    </location>
</feature>
<comment type="subcellular location">
    <subcellularLocation>
        <location evidence="2">Chromosome</location>
    </subcellularLocation>
    <subcellularLocation>
        <location evidence="1">Nucleus</location>
    </subcellularLocation>
</comment>
<dbReference type="PROSITE" id="PS51578">
    <property type="entry name" value="SAM_MT43_SET2_2"/>
    <property type="match status" value="1"/>
</dbReference>
<dbReference type="InterPro" id="IPR047893">
    <property type="entry name" value="ASHR3-like_SET"/>
</dbReference>
<dbReference type="GO" id="GO:0032259">
    <property type="term" value="P:methylation"/>
    <property type="evidence" value="ECO:0007669"/>
    <property type="project" value="UniProtKB-KW"/>
</dbReference>
<dbReference type="Gene3D" id="2.170.270.10">
    <property type="entry name" value="SET domain"/>
    <property type="match status" value="1"/>
</dbReference>
<dbReference type="InterPro" id="IPR006560">
    <property type="entry name" value="AWS_dom"/>
</dbReference>
<dbReference type="SMART" id="SM00508">
    <property type="entry name" value="PostSET"/>
    <property type="match status" value="1"/>
</dbReference>
<evidence type="ECO:0000256" key="8">
    <source>
        <dbReference type="SAM" id="MobiDB-lite"/>
    </source>
</evidence>
<name>A0A9Q0CTT4_9POAL</name>
<evidence type="ECO:0000256" key="3">
    <source>
        <dbReference type="ARBA" id="ARBA00022454"/>
    </source>
</evidence>
<dbReference type="AlphaFoldDB" id="A0A9Q0CTT4"/>
<keyword evidence="13" id="KW-1185">Reference proteome</keyword>
<dbReference type="InterPro" id="IPR025787">
    <property type="entry name" value="Hist-Lys_N-MeTrfase_SET2_plant"/>
</dbReference>
<dbReference type="OrthoDB" id="422362at2759"/>